<dbReference type="InterPro" id="IPR007048">
    <property type="entry name" value="IraD/Gp25-like"/>
</dbReference>
<name>A0ABX1N4W5_9RHOO</name>
<accession>A0ABX1N4W5</accession>
<dbReference type="EMBL" id="WTVH01000027">
    <property type="protein sequence ID" value="NMF94321.1"/>
    <property type="molecule type" value="Genomic_DNA"/>
</dbReference>
<keyword evidence="3" id="KW-1185">Reference proteome</keyword>
<dbReference type="Gene3D" id="3.10.450.40">
    <property type="match status" value="1"/>
</dbReference>
<protein>
    <submittedName>
        <fullName evidence="2">Baseplate protein</fullName>
    </submittedName>
</protein>
<feature type="domain" description="IraD/Gp25-like" evidence="1">
    <location>
        <begin position="32"/>
        <end position="122"/>
    </location>
</feature>
<proteinExistence type="predicted"/>
<gene>
    <name evidence="2" type="ORF">GO608_13400</name>
</gene>
<dbReference type="RefSeq" id="WP_169199551.1">
    <property type="nucleotide sequence ID" value="NZ_WTVH02000001.1"/>
</dbReference>
<evidence type="ECO:0000313" key="3">
    <source>
        <dbReference type="Proteomes" id="UP000601990"/>
    </source>
</evidence>
<evidence type="ECO:0000313" key="2">
    <source>
        <dbReference type="EMBL" id="NMF94321.1"/>
    </source>
</evidence>
<comment type="caution">
    <text evidence="2">The sequence shown here is derived from an EMBL/GenBank/DDBJ whole genome shotgun (WGS) entry which is preliminary data.</text>
</comment>
<reference evidence="2" key="1">
    <citation type="submission" date="2019-12" db="EMBL/GenBank/DDBJ databases">
        <title>Comparative genomics gives insights into the taxonomy of the Azoarcus-Aromatoleum group and reveals separate origins of nif in the plant-associated Azoarcus and non-plant-associated Aromatoleum sub-groups.</title>
        <authorList>
            <person name="Lafos M."/>
            <person name="Maluk M."/>
            <person name="Batista M."/>
            <person name="Junghare M."/>
            <person name="Carmona M."/>
            <person name="Faoro H."/>
            <person name="Cruz L.M."/>
            <person name="Battistoni F."/>
            <person name="De Souza E."/>
            <person name="Pedrosa F."/>
            <person name="Chen W.-M."/>
            <person name="Poole P.S."/>
            <person name="Dixon R.A."/>
            <person name="James E.K."/>
        </authorList>
    </citation>
    <scope>NUCLEOTIDE SEQUENCE</scope>
    <source>
        <strain evidence="2">U120</strain>
    </source>
</reference>
<organism evidence="2 3">
    <name type="scientific">Aromatoleum buckelii</name>
    <dbReference type="NCBI Taxonomy" id="200254"/>
    <lineage>
        <taxon>Bacteria</taxon>
        <taxon>Pseudomonadati</taxon>
        <taxon>Pseudomonadota</taxon>
        <taxon>Betaproteobacteria</taxon>
        <taxon>Rhodocyclales</taxon>
        <taxon>Rhodocyclaceae</taxon>
        <taxon>Aromatoleum</taxon>
    </lineage>
</organism>
<dbReference type="Pfam" id="PF04965">
    <property type="entry name" value="GPW_gp25"/>
    <property type="match status" value="1"/>
</dbReference>
<evidence type="ECO:0000259" key="1">
    <source>
        <dbReference type="Pfam" id="PF04965"/>
    </source>
</evidence>
<dbReference type="Proteomes" id="UP000601990">
    <property type="component" value="Unassembled WGS sequence"/>
</dbReference>
<sequence length="137" mass="15634">MDGERSTNREFLGVGWRFPLQVTPSGRIAQARYEQRIEEAIVIVLSTVPGELPMLPEFGCGIHNTLFAPNDSRTVALVVHDVRQALTRYEPRIDVLDVHAETTLDAPNLLLIRINYRVRETNSIGNLVYPFYIRESR</sequence>
<dbReference type="SUPFAM" id="SSF160719">
    <property type="entry name" value="gpW/gp25-like"/>
    <property type="match status" value="1"/>
</dbReference>